<comment type="pathway">
    <text evidence="9">Cofactor biosynthesis; adenosylcobalamin biosynthesis; cob(II)yrinate a,c-diamide from sirohydrochlorin (anaerobic route): step 10/10.</text>
</comment>
<comment type="similarity">
    <text evidence="9">Belongs to the CobB/CbiA family.</text>
</comment>
<comment type="function">
    <text evidence="9">Catalyzes the ATP-dependent amidation of the two carboxylate groups at positions a and c of cobyrinate, using either L-glutamine or ammonia as the nitrogen source.</text>
</comment>
<reference evidence="12" key="2">
    <citation type="submission" date="2020-09" db="EMBL/GenBank/DDBJ databases">
        <authorList>
            <person name="Sun Q."/>
            <person name="Sedlacek I."/>
        </authorList>
    </citation>
    <scope>NUCLEOTIDE SEQUENCE</scope>
    <source>
        <strain evidence="12">CCM 7664</strain>
    </source>
</reference>
<evidence type="ECO:0000259" key="11">
    <source>
        <dbReference type="Pfam" id="PF07685"/>
    </source>
</evidence>
<evidence type="ECO:0000256" key="4">
    <source>
        <dbReference type="ARBA" id="ARBA00022598"/>
    </source>
</evidence>
<comment type="cofactor">
    <cofactor evidence="1 9">
        <name>Mg(2+)</name>
        <dbReference type="ChEBI" id="CHEBI:18420"/>
    </cofactor>
</comment>
<dbReference type="InterPro" id="IPR029062">
    <property type="entry name" value="Class_I_gatase-like"/>
</dbReference>
<comment type="domain">
    <text evidence="9">Comprises of two domains. The C-terminal domain contains the binding site for glutamine and catalyzes the hydrolysis of this substrate to glutamate and ammonia. The N-terminal domain is anticipated to bind ATP and cobyrinate and catalyzes the ultimate synthesis of the diamide product. The ammonia produced via the glutaminase domain is probably translocated to the adjacent domain via a molecular tunnel, where it reacts with an activated intermediate.</text>
</comment>
<dbReference type="InterPro" id="IPR002586">
    <property type="entry name" value="CobQ/CobB/MinD/ParA_Nub-bd_dom"/>
</dbReference>
<dbReference type="GO" id="GO:0042242">
    <property type="term" value="F:cobyrinic acid a,c-diamide synthase activity"/>
    <property type="evidence" value="ECO:0007669"/>
    <property type="project" value="UniProtKB-UniRule"/>
</dbReference>
<comment type="miscellaneous">
    <text evidence="9">The a and c carboxylates of cobyrinate are activated for nucleophilic attack via formation of a phosphorylated intermediate by ATP. CbiA catalyzes first the amidation of the c-carboxylate, and then that of the a-carboxylate.</text>
</comment>
<dbReference type="InterPro" id="IPR011698">
    <property type="entry name" value="GATase_3"/>
</dbReference>
<comment type="caution">
    <text evidence="12">The sequence shown here is derived from an EMBL/GenBank/DDBJ whole genome shotgun (WGS) entry which is preliminary data.</text>
</comment>
<proteinExistence type="inferred from homology"/>
<dbReference type="UniPathway" id="UPA00148">
    <property type="reaction ID" value="UER00231"/>
</dbReference>
<dbReference type="HAMAP" id="MF_00027">
    <property type="entry name" value="CobB_CbiA"/>
    <property type="match status" value="1"/>
</dbReference>
<dbReference type="Gene3D" id="3.40.50.300">
    <property type="entry name" value="P-loop containing nucleotide triphosphate hydrolases"/>
    <property type="match status" value="1"/>
</dbReference>
<dbReference type="CDD" id="cd05388">
    <property type="entry name" value="CobB_N"/>
    <property type="match status" value="1"/>
</dbReference>
<feature type="site" description="Increases nucleophilicity of active site Cys" evidence="9">
    <location>
        <position position="424"/>
    </location>
</feature>
<keyword evidence="13" id="KW-1185">Reference proteome</keyword>
<evidence type="ECO:0000256" key="9">
    <source>
        <dbReference type="HAMAP-Rule" id="MF_00027"/>
    </source>
</evidence>
<organism evidence="12 13">
    <name type="scientific">Oxalicibacterium solurbis</name>
    <dbReference type="NCBI Taxonomy" id="69280"/>
    <lineage>
        <taxon>Bacteria</taxon>
        <taxon>Pseudomonadati</taxon>
        <taxon>Pseudomonadota</taxon>
        <taxon>Betaproteobacteria</taxon>
        <taxon>Burkholderiales</taxon>
        <taxon>Oxalobacteraceae</taxon>
        <taxon>Oxalicibacterium</taxon>
    </lineage>
</organism>
<evidence type="ECO:0000256" key="3">
    <source>
        <dbReference type="ARBA" id="ARBA00022573"/>
    </source>
</evidence>
<evidence type="ECO:0000313" key="12">
    <source>
        <dbReference type="EMBL" id="GGI54344.1"/>
    </source>
</evidence>
<dbReference type="Proteomes" id="UP000627205">
    <property type="component" value="Unassembled WGS sequence"/>
</dbReference>
<dbReference type="EMBL" id="BMDP01000002">
    <property type="protein sequence ID" value="GGI54344.1"/>
    <property type="molecule type" value="Genomic_DNA"/>
</dbReference>
<dbReference type="InterPro" id="IPR004484">
    <property type="entry name" value="CbiA/CobB_synth"/>
</dbReference>
<comment type="catalytic activity">
    <reaction evidence="9">
        <text>cob(II)yrinate + 2 L-glutamine + 2 ATP + 2 H2O = cob(II)yrinate a,c diamide + 2 L-glutamate + 2 ADP + 2 phosphate + 2 H(+)</text>
        <dbReference type="Rhea" id="RHEA:26289"/>
        <dbReference type="ChEBI" id="CHEBI:15377"/>
        <dbReference type="ChEBI" id="CHEBI:15378"/>
        <dbReference type="ChEBI" id="CHEBI:29985"/>
        <dbReference type="ChEBI" id="CHEBI:30616"/>
        <dbReference type="ChEBI" id="CHEBI:43474"/>
        <dbReference type="ChEBI" id="CHEBI:58359"/>
        <dbReference type="ChEBI" id="CHEBI:58537"/>
        <dbReference type="ChEBI" id="CHEBI:58894"/>
        <dbReference type="ChEBI" id="CHEBI:456216"/>
        <dbReference type="EC" id="6.3.5.11"/>
    </reaction>
</comment>
<dbReference type="Gene3D" id="3.40.50.880">
    <property type="match status" value="1"/>
</dbReference>
<accession>A0A8J3B3X6</accession>
<dbReference type="AlphaFoldDB" id="A0A8J3B3X6"/>
<reference evidence="12" key="1">
    <citation type="journal article" date="2014" name="Int. J. Syst. Evol. Microbiol.">
        <title>Complete genome sequence of Corynebacterium casei LMG S-19264T (=DSM 44701T), isolated from a smear-ripened cheese.</title>
        <authorList>
            <consortium name="US DOE Joint Genome Institute (JGI-PGF)"/>
            <person name="Walter F."/>
            <person name="Albersmeier A."/>
            <person name="Kalinowski J."/>
            <person name="Ruckert C."/>
        </authorList>
    </citation>
    <scope>NUCLEOTIDE SEQUENCE</scope>
    <source>
        <strain evidence="12">CCM 7664</strain>
    </source>
</reference>
<evidence type="ECO:0000256" key="2">
    <source>
        <dbReference type="ARBA" id="ARBA00006205"/>
    </source>
</evidence>
<dbReference type="SUPFAM" id="SSF52540">
    <property type="entry name" value="P-loop containing nucleoside triphosphate hydrolases"/>
    <property type="match status" value="1"/>
</dbReference>
<dbReference type="NCBIfam" id="TIGR00379">
    <property type="entry name" value="cobB"/>
    <property type="match status" value="1"/>
</dbReference>
<comment type="similarity">
    <text evidence="2">Belongs to the CobB/CobQ family. CobQ subfamily.</text>
</comment>
<dbReference type="CDD" id="cd03130">
    <property type="entry name" value="GATase1_CobB"/>
    <property type="match status" value="1"/>
</dbReference>
<evidence type="ECO:0000256" key="6">
    <source>
        <dbReference type="ARBA" id="ARBA00022840"/>
    </source>
</evidence>
<evidence type="ECO:0000256" key="1">
    <source>
        <dbReference type="ARBA" id="ARBA00001946"/>
    </source>
</evidence>
<dbReference type="PROSITE" id="PS51274">
    <property type="entry name" value="GATASE_COBBQ"/>
    <property type="match status" value="1"/>
</dbReference>
<evidence type="ECO:0000313" key="13">
    <source>
        <dbReference type="Proteomes" id="UP000627205"/>
    </source>
</evidence>
<gene>
    <name evidence="12" type="primary">cobB</name>
    <name evidence="9" type="synonym">cbiA</name>
    <name evidence="12" type="ORF">GCM10011430_15180</name>
</gene>
<sequence>MVTVAKASAARTVLVSAVASGQGKTTATAALARRLIREGLRVRVFKTGPDYLDPMILRRASGAEVYALDLWMVGLEQCRRLLAQAAAEADVILIEGVMGLYDGDPSSADLARAFGVPVVAVLDASKMAQTAGAVVLGLQQFGPVDMAGVIVNRVAGTSHAQMVAESIRNVPNVPLLATLPRQQTSLPERHLGLVQPEEVEQVDRVLDQLAEQLELDMDAWNAIPLIAFDDALLASDAPGKPGLLAGKTVAIARDAAFAFVYPANLECLREAGAELRFFSPIADEPIPADADAVYIPGGYPELHCKELASAQRWRASVQAAHAAGMPILAECGGMMVIADTLTDAEGKAWPMAGLMPGQVVMQPRLAGIGMQSLTLPEGELRGHAFHYSILQTSAEPTAKTVRQKNGQPGEAVYRSNGLTATYFHAYFSSCPAAMARLFLPEAP</sequence>
<keyword evidence="7 9" id="KW-0460">Magnesium</keyword>
<dbReference type="Pfam" id="PF01656">
    <property type="entry name" value="CbiA"/>
    <property type="match status" value="1"/>
</dbReference>
<evidence type="ECO:0000259" key="10">
    <source>
        <dbReference type="Pfam" id="PF01656"/>
    </source>
</evidence>
<dbReference type="GO" id="GO:0005524">
    <property type="term" value="F:ATP binding"/>
    <property type="evidence" value="ECO:0007669"/>
    <property type="project" value="UniProtKB-UniRule"/>
</dbReference>
<keyword evidence="6 9" id="KW-0067">ATP-binding</keyword>
<feature type="domain" description="CobB/CobQ-like glutamine amidotransferase" evidence="11">
    <location>
        <begin position="248"/>
        <end position="429"/>
    </location>
</feature>
<keyword evidence="5 9" id="KW-0547">Nucleotide-binding</keyword>
<feature type="domain" description="CobQ/CobB/MinD/ParA nucleotide binding" evidence="10">
    <location>
        <begin position="16"/>
        <end position="190"/>
    </location>
</feature>
<feature type="active site" description="Nucleophile" evidence="9">
    <location>
        <position position="331"/>
    </location>
</feature>
<dbReference type="Pfam" id="PF07685">
    <property type="entry name" value="GATase_3"/>
    <property type="match status" value="1"/>
</dbReference>
<dbReference type="NCBIfam" id="NF002204">
    <property type="entry name" value="PRK01077.1"/>
    <property type="match status" value="1"/>
</dbReference>
<dbReference type="EC" id="6.3.5.11" evidence="9"/>
<dbReference type="PANTHER" id="PTHR43873:SF1">
    <property type="entry name" value="COBYRINATE A,C-DIAMIDE SYNTHASE"/>
    <property type="match status" value="1"/>
</dbReference>
<dbReference type="PANTHER" id="PTHR43873">
    <property type="entry name" value="COBYRINATE A,C-DIAMIDE SYNTHASE"/>
    <property type="match status" value="1"/>
</dbReference>
<name>A0A8J3B3X6_9BURK</name>
<evidence type="ECO:0000256" key="7">
    <source>
        <dbReference type="ARBA" id="ARBA00022842"/>
    </source>
</evidence>
<dbReference type="SUPFAM" id="SSF52317">
    <property type="entry name" value="Class I glutamine amidotransferase-like"/>
    <property type="match status" value="1"/>
</dbReference>
<dbReference type="InterPro" id="IPR027417">
    <property type="entry name" value="P-loop_NTPase"/>
</dbReference>
<protein>
    <recommendedName>
        <fullName evidence="9">Cobyrinate a,c-diamide synthase</fullName>
        <ecNumber evidence="9">6.3.5.11</ecNumber>
    </recommendedName>
    <alternativeName>
        <fullName evidence="9">Cobyrinic acid a,c-diamide synthetase</fullName>
    </alternativeName>
</protein>
<evidence type="ECO:0000256" key="5">
    <source>
        <dbReference type="ARBA" id="ARBA00022741"/>
    </source>
</evidence>
<dbReference type="PROSITE" id="PS51273">
    <property type="entry name" value="GATASE_TYPE_1"/>
    <property type="match status" value="1"/>
</dbReference>
<keyword evidence="3 9" id="KW-0169">Cobalamin biosynthesis</keyword>
<keyword evidence="8 9" id="KW-0315">Glutamine amidotransferase</keyword>
<evidence type="ECO:0000256" key="8">
    <source>
        <dbReference type="ARBA" id="ARBA00022962"/>
    </source>
</evidence>
<dbReference type="GO" id="GO:0009236">
    <property type="term" value="P:cobalamin biosynthetic process"/>
    <property type="evidence" value="ECO:0007669"/>
    <property type="project" value="UniProtKB-UniRule"/>
</dbReference>
<keyword evidence="4 9" id="KW-0436">Ligase</keyword>